<dbReference type="RefSeq" id="WP_068047852.1">
    <property type="nucleotide sequence ID" value="NZ_JAAXOO010000005.1"/>
</dbReference>
<sequence length="182" mass="19512">MSKRKPIRGTGDPGTLIVMWLVCLPLAWFFGHLINDIPVRSAEVVMAGLDWAGERGTVTITRSAQVYEGGGRGGSHWTTHCFADFSPAHGSGRLLDIRVHADGDCDAGRVLPARLVRADPANWIDGNDEDHAYAGAGWGSALFVGLFMGAFLLLAGGIPIVCAVVFPLMLVQRLWTGRGRTS</sequence>
<reference evidence="2 3" key="1">
    <citation type="submission" date="2020-04" db="EMBL/GenBank/DDBJ databases">
        <title>MicrobeNet Type strains.</title>
        <authorList>
            <person name="Nicholson A.C."/>
        </authorList>
    </citation>
    <scope>NUCLEOTIDE SEQUENCE [LARGE SCALE GENOMIC DNA]</scope>
    <source>
        <strain evidence="2 3">DSM 45078</strain>
    </source>
</reference>
<keyword evidence="1" id="KW-1133">Transmembrane helix</keyword>
<feature type="transmembrane region" description="Helical" evidence="1">
    <location>
        <begin position="12"/>
        <end position="31"/>
    </location>
</feature>
<keyword evidence="1" id="KW-0812">Transmembrane</keyword>
<proteinExistence type="predicted"/>
<evidence type="ECO:0000256" key="1">
    <source>
        <dbReference type="SAM" id="Phobius"/>
    </source>
</evidence>
<evidence type="ECO:0000313" key="3">
    <source>
        <dbReference type="Proteomes" id="UP000565715"/>
    </source>
</evidence>
<feature type="transmembrane region" description="Helical" evidence="1">
    <location>
        <begin position="141"/>
        <end position="171"/>
    </location>
</feature>
<gene>
    <name evidence="2" type="ORF">HGA13_21415</name>
</gene>
<dbReference type="AlphaFoldDB" id="A0A846XLY0"/>
<keyword evidence="1" id="KW-0472">Membrane</keyword>
<name>A0A846XLY0_9NOCA</name>
<comment type="caution">
    <text evidence="2">The sequence shown here is derived from an EMBL/GenBank/DDBJ whole genome shotgun (WGS) entry which is preliminary data.</text>
</comment>
<organism evidence="2 3">
    <name type="scientific">Nocardia speluncae</name>
    <dbReference type="NCBI Taxonomy" id="419477"/>
    <lineage>
        <taxon>Bacteria</taxon>
        <taxon>Bacillati</taxon>
        <taxon>Actinomycetota</taxon>
        <taxon>Actinomycetes</taxon>
        <taxon>Mycobacteriales</taxon>
        <taxon>Nocardiaceae</taxon>
        <taxon>Nocardia</taxon>
    </lineage>
</organism>
<keyword evidence="3" id="KW-1185">Reference proteome</keyword>
<protein>
    <recommendedName>
        <fullName evidence="4">DUF3592 domain-containing protein</fullName>
    </recommendedName>
</protein>
<evidence type="ECO:0000313" key="2">
    <source>
        <dbReference type="EMBL" id="NKY35610.1"/>
    </source>
</evidence>
<accession>A0A846XLY0</accession>
<dbReference type="EMBL" id="JAAXOO010000005">
    <property type="protein sequence ID" value="NKY35610.1"/>
    <property type="molecule type" value="Genomic_DNA"/>
</dbReference>
<evidence type="ECO:0008006" key="4">
    <source>
        <dbReference type="Google" id="ProtNLM"/>
    </source>
</evidence>
<dbReference type="Proteomes" id="UP000565715">
    <property type="component" value="Unassembled WGS sequence"/>
</dbReference>